<dbReference type="EMBL" id="CP060587">
    <property type="protein sequence ID" value="QNL94593.1"/>
    <property type="molecule type" value="Genomic_DNA"/>
</dbReference>
<evidence type="ECO:0000313" key="2">
    <source>
        <dbReference type="Proteomes" id="UP000515871"/>
    </source>
</evidence>
<dbReference type="Proteomes" id="UP000515871">
    <property type="component" value="Chromosome"/>
</dbReference>
<gene>
    <name evidence="1" type="ORF">H9L21_01035</name>
</gene>
<organism evidence="1 2">
    <name type="scientific">Aeromicrobium senzhongii</name>
    <dbReference type="NCBI Taxonomy" id="2663859"/>
    <lineage>
        <taxon>Bacteria</taxon>
        <taxon>Bacillati</taxon>
        <taxon>Actinomycetota</taxon>
        <taxon>Actinomycetes</taxon>
        <taxon>Propionibacteriales</taxon>
        <taxon>Nocardioidaceae</taxon>
        <taxon>Aeromicrobium</taxon>
    </lineage>
</organism>
<accession>A0ABX6ST49</accession>
<proteinExistence type="predicted"/>
<reference evidence="1 2" key="1">
    <citation type="submission" date="2020-08" db="EMBL/GenBank/DDBJ databases">
        <title>Novel species in genus Aeromicrobium.</title>
        <authorList>
            <person name="Zhang G."/>
        </authorList>
    </citation>
    <scope>NUCLEOTIDE SEQUENCE [LARGE SCALE GENOMIC DNA]</scope>
    <source>
        <strain evidence="2">zg-629</strain>
    </source>
</reference>
<keyword evidence="2" id="KW-1185">Reference proteome</keyword>
<sequence>MTGTNRTNEAYGADVLRVVHDQRKAQRQAILHELAMVGLPRSSNTALVRVRRATANRAATTATATAEDYRKAGDRANATIWDARARRLTSAAAMLTTWLDWLERDAAPAHRDAVSEPHSGWGEIANVQAHRRRDDGPYVVITQPRRTPLAPRAPALSGKHVAA</sequence>
<protein>
    <submittedName>
        <fullName evidence="1">Uncharacterized protein</fullName>
    </submittedName>
</protein>
<dbReference type="RefSeq" id="WP_154596046.1">
    <property type="nucleotide sequence ID" value="NZ_CP060587.1"/>
</dbReference>
<name>A0ABX6ST49_9ACTN</name>
<evidence type="ECO:0000313" key="1">
    <source>
        <dbReference type="EMBL" id="QNL94593.1"/>
    </source>
</evidence>